<dbReference type="NCBIfam" id="TIGR01073">
    <property type="entry name" value="pcrA"/>
    <property type="match status" value="1"/>
</dbReference>
<dbReference type="GO" id="GO:0043138">
    <property type="term" value="F:3'-5' DNA helicase activity"/>
    <property type="evidence" value="ECO:0007669"/>
    <property type="project" value="UniProtKB-EC"/>
</dbReference>
<dbReference type="SUPFAM" id="SSF52540">
    <property type="entry name" value="P-loop containing nucleoside triphosphate hydrolases"/>
    <property type="match status" value="1"/>
</dbReference>
<dbReference type="InterPro" id="IPR014016">
    <property type="entry name" value="UvrD-like_ATP-bd"/>
</dbReference>
<keyword evidence="3 10" id="KW-0378">Hydrolase</keyword>
<dbReference type="EMBL" id="FOEE01000003">
    <property type="protein sequence ID" value="SEO68660.1"/>
    <property type="molecule type" value="Genomic_DNA"/>
</dbReference>
<dbReference type="FunFam" id="1.10.10.160:FF:000001">
    <property type="entry name" value="ATP-dependent DNA helicase"/>
    <property type="match status" value="1"/>
</dbReference>
<dbReference type="GO" id="GO:0005524">
    <property type="term" value="F:ATP binding"/>
    <property type="evidence" value="ECO:0007669"/>
    <property type="project" value="UniProtKB-UniRule"/>
</dbReference>
<evidence type="ECO:0000256" key="10">
    <source>
        <dbReference type="PROSITE-ProRule" id="PRU00560"/>
    </source>
</evidence>
<feature type="domain" description="UvrD-like helicase C-terminal" evidence="13">
    <location>
        <begin position="318"/>
        <end position="597"/>
    </location>
</feature>
<reference evidence="15" key="1">
    <citation type="submission" date="2016-10" db="EMBL/GenBank/DDBJ databases">
        <authorList>
            <person name="Varghese N."/>
            <person name="Submissions S."/>
        </authorList>
    </citation>
    <scope>NUCLEOTIDE SEQUENCE [LARGE SCALE GENOMIC DNA]</scope>
    <source>
        <strain evidence="15">DSM 45413</strain>
    </source>
</reference>
<dbReference type="GO" id="GO:0033202">
    <property type="term" value="C:DNA helicase complex"/>
    <property type="evidence" value="ECO:0007669"/>
    <property type="project" value="TreeGrafter"/>
</dbReference>
<sequence>MSVQQALPGTATLQRQARGSVGRELDRMLAGLNGPQRDAVVHEGGPLLIVAGAGSGKTRVLTHRVAYLLGARDVQPGEVLAITFTNKAAGEMKERVAALVGPRARAMWVSTFHSMCVRILRAEAGKLGMKSSFTIYDQGDSVRLMSMVARDLDLDAKRFPGRSLAAQVSNLKNELVDEESFAPVTAPEKVLAEAYKLYQQRLRQAHAMDFDDLIMTTVHLLQAFPDVAEHYRRRFRHVLVDEYQDTNHAQYVLVRELVGGLGDDAAGPVPPAELCVVGDADQSIYAFRGATIRNIDEFERDYPQATTILLEQNYRSTQRILRAANTVIAKNTSRRPKNLWTDAGDGELIEGYVAENEHDEAAWVAEQIDALVDEGAARPAEIAIFYRTNNASRVFEEVFIRVGMPYKVVGGVRFYERKEVRDALAYLKVVANPADVVSLRRVINTPKRGIGERAEACVEQYADRERIPFASALRLCSEVPGLATRSLKAIQEFVALLEEFEQLVETGSGPAALLESILDRTGYLTELSASTDPQDEGRVDNLNELISVAAEFEAAHPEGTVTDFLEQVSLVADADQIPVAGDEAGVVTLMTLHTAKGLEFPVVFLTGLEDGVFPHLRALGDPRELEEERRLAYVGITRARQRLFLSRATVRTSWGQPAYNPPSRFLDELPADTVHWANLTPTPAPSTGYSRGYSSAQSRVAATGLSTGGLRGGAGNRAVISVEVGDRVSHDAFGMGTVVEVNGAGDKAQATVDFGSGGTKRLVLRYAPLVKL</sequence>
<keyword evidence="5 10" id="KW-0067">ATP-binding</keyword>
<dbReference type="OrthoDB" id="9806690at2"/>
<name>A0A1H8RQK7_9ACTN</name>
<dbReference type="STRING" id="673521.SAMN05660991_01269"/>
<protein>
    <recommendedName>
        <fullName evidence="11">ATP-dependent DNA helicase</fullName>
        <ecNumber evidence="11">5.6.2.4</ecNumber>
    </recommendedName>
</protein>
<dbReference type="InterPro" id="IPR014017">
    <property type="entry name" value="DNA_helicase_UvrD-like_C"/>
</dbReference>
<dbReference type="InterPro" id="IPR005751">
    <property type="entry name" value="ATP-dep_DNA_helicase_PcrA"/>
</dbReference>
<dbReference type="CDD" id="cd18807">
    <property type="entry name" value="SF1_C_UvrD"/>
    <property type="match status" value="1"/>
</dbReference>
<evidence type="ECO:0000313" key="14">
    <source>
        <dbReference type="EMBL" id="SEO68660.1"/>
    </source>
</evidence>
<comment type="catalytic activity">
    <reaction evidence="8">
        <text>Couples ATP hydrolysis with the unwinding of duplex DNA by translocating in the 3'-5' direction.</text>
        <dbReference type="EC" id="5.6.2.4"/>
    </reaction>
</comment>
<dbReference type="GO" id="GO:0003677">
    <property type="term" value="F:DNA binding"/>
    <property type="evidence" value="ECO:0007669"/>
    <property type="project" value="UniProtKB-KW"/>
</dbReference>
<gene>
    <name evidence="14" type="ORF">SAMN05660991_01269</name>
</gene>
<evidence type="ECO:0000256" key="3">
    <source>
        <dbReference type="ARBA" id="ARBA00022801"/>
    </source>
</evidence>
<organism evidence="14 15">
    <name type="scientific">Trujillonella endophytica</name>
    <dbReference type="NCBI Taxonomy" id="673521"/>
    <lineage>
        <taxon>Bacteria</taxon>
        <taxon>Bacillati</taxon>
        <taxon>Actinomycetota</taxon>
        <taxon>Actinomycetes</taxon>
        <taxon>Geodermatophilales</taxon>
        <taxon>Geodermatophilaceae</taxon>
        <taxon>Trujillonella</taxon>
    </lineage>
</organism>
<evidence type="ECO:0000256" key="6">
    <source>
        <dbReference type="ARBA" id="ARBA00023125"/>
    </source>
</evidence>
<keyword evidence="6 11" id="KW-0238">DNA-binding</keyword>
<dbReference type="GO" id="GO:0000725">
    <property type="term" value="P:recombinational repair"/>
    <property type="evidence" value="ECO:0007669"/>
    <property type="project" value="TreeGrafter"/>
</dbReference>
<dbReference type="Gene3D" id="3.40.50.300">
    <property type="entry name" value="P-loop containing nucleotide triphosphate hydrolases"/>
    <property type="match status" value="2"/>
</dbReference>
<evidence type="ECO:0000256" key="11">
    <source>
        <dbReference type="RuleBase" id="RU364053"/>
    </source>
</evidence>
<dbReference type="GO" id="GO:0009314">
    <property type="term" value="P:response to radiation"/>
    <property type="evidence" value="ECO:0007669"/>
    <property type="project" value="UniProtKB-ARBA"/>
</dbReference>
<dbReference type="PANTHER" id="PTHR11070:SF2">
    <property type="entry name" value="ATP-DEPENDENT DNA HELICASE SRS2"/>
    <property type="match status" value="1"/>
</dbReference>
<keyword evidence="4 10" id="KW-0347">Helicase</keyword>
<evidence type="ECO:0000256" key="5">
    <source>
        <dbReference type="ARBA" id="ARBA00022840"/>
    </source>
</evidence>
<dbReference type="CDD" id="cd17932">
    <property type="entry name" value="DEXQc_UvrD"/>
    <property type="match status" value="1"/>
</dbReference>
<dbReference type="Proteomes" id="UP000198960">
    <property type="component" value="Unassembled WGS sequence"/>
</dbReference>
<evidence type="ECO:0000256" key="4">
    <source>
        <dbReference type="ARBA" id="ARBA00022806"/>
    </source>
</evidence>
<evidence type="ECO:0000256" key="9">
    <source>
        <dbReference type="ARBA" id="ARBA00048988"/>
    </source>
</evidence>
<evidence type="ECO:0000259" key="12">
    <source>
        <dbReference type="PROSITE" id="PS51198"/>
    </source>
</evidence>
<evidence type="ECO:0000256" key="2">
    <source>
        <dbReference type="ARBA" id="ARBA00022741"/>
    </source>
</evidence>
<dbReference type="PROSITE" id="PS51217">
    <property type="entry name" value="UVRD_HELICASE_CTER"/>
    <property type="match status" value="1"/>
</dbReference>
<dbReference type="Gene3D" id="1.10.10.160">
    <property type="match status" value="1"/>
</dbReference>
<keyword evidence="15" id="KW-1185">Reference proteome</keyword>
<dbReference type="GO" id="GO:0005829">
    <property type="term" value="C:cytosol"/>
    <property type="evidence" value="ECO:0007669"/>
    <property type="project" value="TreeGrafter"/>
</dbReference>
<dbReference type="InterPro" id="IPR013986">
    <property type="entry name" value="DExx_box_DNA_helicase_dom_sf"/>
</dbReference>
<proteinExistence type="inferred from homology"/>
<dbReference type="RefSeq" id="WP_091941269.1">
    <property type="nucleotide sequence ID" value="NZ_FOEE01000003.1"/>
</dbReference>
<feature type="binding site" evidence="10">
    <location>
        <begin position="51"/>
        <end position="58"/>
    </location>
    <ligand>
        <name>ATP</name>
        <dbReference type="ChEBI" id="CHEBI:30616"/>
    </ligand>
</feature>
<dbReference type="Pfam" id="PF21196">
    <property type="entry name" value="PcrA_UvrD_tudor"/>
    <property type="match status" value="1"/>
</dbReference>
<dbReference type="GO" id="GO:0006260">
    <property type="term" value="P:DNA replication"/>
    <property type="evidence" value="ECO:0007669"/>
    <property type="project" value="InterPro"/>
</dbReference>
<evidence type="ECO:0000256" key="7">
    <source>
        <dbReference type="ARBA" id="ARBA00023235"/>
    </source>
</evidence>
<dbReference type="AlphaFoldDB" id="A0A1H8RQK7"/>
<keyword evidence="7" id="KW-0413">Isomerase</keyword>
<dbReference type="Gene3D" id="1.10.486.10">
    <property type="entry name" value="PCRA, domain 4"/>
    <property type="match status" value="1"/>
</dbReference>
<evidence type="ECO:0000256" key="8">
    <source>
        <dbReference type="ARBA" id="ARBA00034617"/>
    </source>
</evidence>
<evidence type="ECO:0000259" key="13">
    <source>
        <dbReference type="PROSITE" id="PS51217"/>
    </source>
</evidence>
<evidence type="ECO:0000313" key="15">
    <source>
        <dbReference type="Proteomes" id="UP000198960"/>
    </source>
</evidence>
<dbReference type="GO" id="GO:0016887">
    <property type="term" value="F:ATP hydrolysis activity"/>
    <property type="evidence" value="ECO:0007669"/>
    <property type="project" value="RHEA"/>
</dbReference>
<dbReference type="InterPro" id="IPR000212">
    <property type="entry name" value="DNA_helicase_UvrD/REP"/>
</dbReference>
<dbReference type="PANTHER" id="PTHR11070">
    <property type="entry name" value="UVRD / RECB / PCRA DNA HELICASE FAMILY MEMBER"/>
    <property type="match status" value="1"/>
</dbReference>
<dbReference type="EC" id="5.6.2.4" evidence="11"/>
<dbReference type="InterPro" id="IPR027417">
    <property type="entry name" value="P-loop_NTPase"/>
</dbReference>
<dbReference type="FunFam" id="1.10.486.10:FF:000003">
    <property type="entry name" value="ATP-dependent DNA helicase"/>
    <property type="match status" value="1"/>
</dbReference>
<comment type="catalytic activity">
    <reaction evidence="9 11">
        <text>ATP + H2O = ADP + phosphate + H(+)</text>
        <dbReference type="Rhea" id="RHEA:13065"/>
        <dbReference type="ChEBI" id="CHEBI:15377"/>
        <dbReference type="ChEBI" id="CHEBI:15378"/>
        <dbReference type="ChEBI" id="CHEBI:30616"/>
        <dbReference type="ChEBI" id="CHEBI:43474"/>
        <dbReference type="ChEBI" id="CHEBI:456216"/>
        <dbReference type="EC" id="5.6.2.4"/>
    </reaction>
</comment>
<evidence type="ECO:0000256" key="1">
    <source>
        <dbReference type="ARBA" id="ARBA00009922"/>
    </source>
</evidence>
<dbReference type="Pfam" id="PF13361">
    <property type="entry name" value="UvrD_C"/>
    <property type="match status" value="1"/>
</dbReference>
<dbReference type="Pfam" id="PF00580">
    <property type="entry name" value="UvrD-helicase"/>
    <property type="match status" value="1"/>
</dbReference>
<comment type="similarity">
    <text evidence="1 11">Belongs to the helicase family. UvrD subfamily.</text>
</comment>
<keyword evidence="2 10" id="KW-0547">Nucleotide-binding</keyword>
<dbReference type="PROSITE" id="PS51198">
    <property type="entry name" value="UVRD_HELICASE_ATP_BIND"/>
    <property type="match status" value="1"/>
</dbReference>
<feature type="domain" description="UvrD-like helicase ATP-binding" evidence="12">
    <location>
        <begin position="30"/>
        <end position="317"/>
    </location>
</feature>
<accession>A0A1H8RQK7</accession>